<dbReference type="SUPFAM" id="SSF52540">
    <property type="entry name" value="P-loop containing nucleoside triphosphate hydrolases"/>
    <property type="match status" value="2"/>
</dbReference>
<accession>A0A7G1ISQ5</accession>
<dbReference type="AlphaFoldDB" id="A0A7G1ISQ5"/>
<evidence type="ECO:0000313" key="8">
    <source>
        <dbReference type="Proteomes" id="UP000516106"/>
    </source>
</evidence>
<proteinExistence type="inferred from homology"/>
<dbReference type="InterPro" id="IPR019489">
    <property type="entry name" value="Clp_ATPase_C"/>
</dbReference>
<dbReference type="InterPro" id="IPR050130">
    <property type="entry name" value="ClpA_ClpB"/>
</dbReference>
<evidence type="ECO:0000256" key="4">
    <source>
        <dbReference type="RuleBase" id="RU004432"/>
    </source>
</evidence>
<dbReference type="FunFam" id="3.40.50.300:FF:000010">
    <property type="entry name" value="Chaperone clpB 1, putative"/>
    <property type="match status" value="1"/>
</dbReference>
<dbReference type="Pfam" id="PF10431">
    <property type="entry name" value="ClpB_D2-small"/>
    <property type="match status" value="1"/>
</dbReference>
<feature type="region of interest" description="Disordered" evidence="5">
    <location>
        <begin position="67"/>
        <end position="110"/>
    </location>
</feature>
<feature type="domain" description="UVR" evidence="6">
    <location>
        <begin position="365"/>
        <end position="400"/>
    </location>
</feature>
<reference evidence="8" key="1">
    <citation type="submission" date="2020-08" db="EMBL/GenBank/DDBJ databases">
        <title>Complete genome sequence of Streptococcus mitis strain Nm-65.</title>
        <authorList>
            <person name="Tabata A."/>
            <person name="Ohkuni H."/>
            <person name="Nagamune H."/>
        </authorList>
    </citation>
    <scope>NUCLEOTIDE SEQUENCE [LARGE SCALE GENOMIC DNA]</scope>
    <source>
        <strain evidence="8">Nm-65</strain>
    </source>
</reference>
<dbReference type="InterPro" id="IPR027417">
    <property type="entry name" value="P-loop_NTPase"/>
</dbReference>
<keyword evidence="7" id="KW-0645">Protease</keyword>
<dbReference type="PRINTS" id="PR00300">
    <property type="entry name" value="CLPPROTEASEA"/>
</dbReference>
<gene>
    <name evidence="7" type="primary">clpE</name>
    <name evidence="7" type="ORF">SMNM65_08960</name>
</gene>
<keyword evidence="3 4" id="KW-0143">Chaperone</keyword>
<dbReference type="Proteomes" id="UP000516106">
    <property type="component" value="Chromosome"/>
</dbReference>
<keyword evidence="1 4" id="KW-0547">Nucleotide-binding</keyword>
<feature type="compositionally biased region" description="Gly residues" evidence="5">
    <location>
        <begin position="83"/>
        <end position="94"/>
    </location>
</feature>
<dbReference type="SMART" id="SM01086">
    <property type="entry name" value="ClpB_D2-small"/>
    <property type="match status" value="1"/>
</dbReference>
<sequence>MLCQNCKINDSTIHLYTNLNGKQKQIDLCQNCYKIIKTDPNNSLFKGMTDLNNRDFDPFGDFFNDLNNFRPSSNTPPIPPTQSGGGYGGNGGYGSQNRGSAQTPPPSQEKGLLEEFGINVTEIARRGDIDPVIGRDDEIIRVIEILNRRTKNNPVLIGEPGVGKTAVVEGLAQKIVDGDVPHKLQGKQVIRLDVVSLVQGTGIRGQFEERMQKLMEEIRKREDIILFIDEIHEIVGAGSASDGNMDAGNILKPALARGELQLVGATTLNEYRIIEKDAALERRMQPVKVDEPTVDETITILKGIQKKYEDYHHVQYTDAAIEAAATLSNRYIQDRFLPDKAIDLLDEAGSKMNLTLNFVDPKVIDQRLIEAENLKSQATREEDFEKAAYFRDQIAKYKEMQKKKVTDQNTPIISEKTIEHIIEQKTNIPVGDLKEKEQSQLIHLAEDLKSHVIGQDDAVDKIAKAIRRNRVGLGTPNRPIGSFLFVGPTGVGKTELSKQLAIELFGSADSMIRFDMSEYMEKHSVAKLVGAPPGYVGYDEAGQLTEKVRRNPYSLILLDEVEKAHPDVMHMFLQVLDDGRLTDGQGRTVSFKDTIIIMTSNAGTGKAEASVGFGAAREGRTNSVLGELGNFFSPEFMNRFDGIIEFKALSKDNLLQIVELMLADVNKRLSSNNIHLDVTDKVKEKLVDLGYDPKMGARPLRRTIQDYIEDAITDYYLENPSEKDLKAVMTSKGNIQIKSAKKAEVKTSEKENKSYKKGVENENFLLFFTKITISS</sequence>
<dbReference type="GO" id="GO:0034605">
    <property type="term" value="P:cellular response to heat"/>
    <property type="evidence" value="ECO:0007669"/>
    <property type="project" value="TreeGrafter"/>
</dbReference>
<protein>
    <submittedName>
        <fullName evidence="7">ATP-dependent Clp protease ATP-binding subunit</fullName>
    </submittedName>
</protein>
<dbReference type="InterPro" id="IPR028299">
    <property type="entry name" value="ClpA/B_CS2"/>
</dbReference>
<dbReference type="PROSITE" id="PS50151">
    <property type="entry name" value="UVR"/>
    <property type="match status" value="1"/>
</dbReference>
<dbReference type="Pfam" id="PF00004">
    <property type="entry name" value="AAA"/>
    <property type="match status" value="1"/>
</dbReference>
<evidence type="ECO:0000313" key="7">
    <source>
        <dbReference type="EMBL" id="BCJ10464.1"/>
    </source>
</evidence>
<dbReference type="GO" id="GO:0016887">
    <property type="term" value="F:ATP hydrolysis activity"/>
    <property type="evidence" value="ECO:0007669"/>
    <property type="project" value="InterPro"/>
</dbReference>
<dbReference type="GO" id="GO:0005524">
    <property type="term" value="F:ATP binding"/>
    <property type="evidence" value="ECO:0007669"/>
    <property type="project" value="UniProtKB-KW"/>
</dbReference>
<evidence type="ECO:0000256" key="5">
    <source>
        <dbReference type="SAM" id="MobiDB-lite"/>
    </source>
</evidence>
<dbReference type="GO" id="GO:0008233">
    <property type="term" value="F:peptidase activity"/>
    <property type="evidence" value="ECO:0007669"/>
    <property type="project" value="UniProtKB-KW"/>
</dbReference>
<organism evidence="7 8">
    <name type="scientific">Streptococcus mitis</name>
    <dbReference type="NCBI Taxonomy" id="28037"/>
    <lineage>
        <taxon>Bacteria</taxon>
        <taxon>Bacillati</taxon>
        <taxon>Bacillota</taxon>
        <taxon>Bacilli</taxon>
        <taxon>Lactobacillales</taxon>
        <taxon>Streptococcaceae</taxon>
        <taxon>Streptococcus</taxon>
        <taxon>Streptococcus mitis group</taxon>
    </lineage>
</organism>
<dbReference type="CDD" id="cd19499">
    <property type="entry name" value="RecA-like_ClpB_Hsp104-like"/>
    <property type="match status" value="1"/>
</dbReference>
<dbReference type="GO" id="GO:0005737">
    <property type="term" value="C:cytoplasm"/>
    <property type="evidence" value="ECO:0007669"/>
    <property type="project" value="TreeGrafter"/>
</dbReference>
<keyword evidence="7" id="KW-0378">Hydrolase</keyword>
<dbReference type="SMART" id="SM00382">
    <property type="entry name" value="AAA"/>
    <property type="match status" value="2"/>
</dbReference>
<dbReference type="EMBL" id="AP023349">
    <property type="protein sequence ID" value="BCJ10464.1"/>
    <property type="molecule type" value="Genomic_DNA"/>
</dbReference>
<dbReference type="CDD" id="cd00009">
    <property type="entry name" value="AAA"/>
    <property type="match status" value="1"/>
</dbReference>
<comment type="similarity">
    <text evidence="4">Belongs to the ClpA/ClpB family.</text>
</comment>
<dbReference type="GO" id="GO:0006508">
    <property type="term" value="P:proteolysis"/>
    <property type="evidence" value="ECO:0007669"/>
    <property type="project" value="UniProtKB-KW"/>
</dbReference>
<dbReference type="InterPro" id="IPR003593">
    <property type="entry name" value="AAA+_ATPase"/>
</dbReference>
<dbReference type="InterPro" id="IPR041546">
    <property type="entry name" value="ClpA/ClpB_AAA_lid"/>
</dbReference>
<dbReference type="PANTHER" id="PTHR11638">
    <property type="entry name" value="ATP-DEPENDENT CLP PROTEASE"/>
    <property type="match status" value="1"/>
</dbReference>
<dbReference type="Pfam" id="PF07724">
    <property type="entry name" value="AAA_2"/>
    <property type="match status" value="1"/>
</dbReference>
<evidence type="ECO:0000256" key="1">
    <source>
        <dbReference type="ARBA" id="ARBA00022741"/>
    </source>
</evidence>
<dbReference type="InterPro" id="IPR001943">
    <property type="entry name" value="UVR_dom"/>
</dbReference>
<evidence type="ECO:0000256" key="2">
    <source>
        <dbReference type="ARBA" id="ARBA00022840"/>
    </source>
</evidence>
<dbReference type="Gene3D" id="3.40.50.300">
    <property type="entry name" value="P-loop containing nucleotide triphosphate hydrolases"/>
    <property type="match status" value="2"/>
</dbReference>
<keyword evidence="2 4" id="KW-0067">ATP-binding</keyword>
<evidence type="ECO:0000256" key="3">
    <source>
        <dbReference type="ARBA" id="ARBA00023186"/>
    </source>
</evidence>
<dbReference type="PROSITE" id="PS00871">
    <property type="entry name" value="CLPAB_2"/>
    <property type="match status" value="1"/>
</dbReference>
<dbReference type="InterPro" id="IPR001270">
    <property type="entry name" value="ClpA/B"/>
</dbReference>
<evidence type="ECO:0000259" key="6">
    <source>
        <dbReference type="PROSITE" id="PS50151"/>
    </source>
</evidence>
<dbReference type="PANTHER" id="PTHR11638:SF175">
    <property type="entry name" value="ATP-DEPENDENT CLP PROTEASE, ATP-BINDING SUBUNIT CLPC"/>
    <property type="match status" value="1"/>
</dbReference>
<dbReference type="Pfam" id="PF17871">
    <property type="entry name" value="AAA_lid_9"/>
    <property type="match status" value="1"/>
</dbReference>
<dbReference type="FunFam" id="3.40.50.300:FF:000025">
    <property type="entry name" value="ATP-dependent Clp protease subunit"/>
    <property type="match status" value="1"/>
</dbReference>
<dbReference type="Gene3D" id="4.10.860.10">
    <property type="entry name" value="UVR domain"/>
    <property type="match status" value="1"/>
</dbReference>
<dbReference type="InterPro" id="IPR018368">
    <property type="entry name" value="ClpA/B_CS1"/>
</dbReference>
<dbReference type="PROSITE" id="PS00870">
    <property type="entry name" value="CLPAB_1"/>
    <property type="match status" value="1"/>
</dbReference>
<name>A0A7G1ISQ5_STRMT</name>
<dbReference type="InterPro" id="IPR003959">
    <property type="entry name" value="ATPase_AAA_core"/>
</dbReference>
<dbReference type="Gene3D" id="1.10.8.60">
    <property type="match status" value="2"/>
</dbReference>